<sequence length="479" mass="55447">MRCYFGYPDSFLEREPFRVKDLFLEEINVDYGSVPVEVKRKLLSVLDNVHESNYLFIGNVIYDAIDILEFSLFSLPVREISSIVLSGYLYGKSTFLVRNLFRNTFASNPEIFFDFNFFPDDSLVVNVGYTQTSISVGGKYLLNVPIGEFHFVDVLGNYLFNRFIYESGVSNASLRKSGKRGEILDRMRSAAARILFKGQKSVEVKEFEYEREVEEWEVDAVLSTVVGSCGYGDFFEAPFDFSTSVVHALYRFEEIFKERPRIKNVAVIGRLRRPIVKTLKKIIPVKPAELTGVEFADMEVVNKSFKPVCERVDFPKLRWQGEEVVNQDKEEPSLHRLRYLFNQRDLKGISVLEDLVENGDADERVVYELLSILKRCSFKRKEDIVYLNYAISALSKLEIPEGILPKVIEEIGKKAFRWEIPLNTKMNVLYFCYKYKEKLNNTLLEIFPAVLSTYVRNVKLPEGERNFIKVVAESVLSKR</sequence>
<keyword evidence="2" id="KW-1185">Reference proteome</keyword>
<gene>
    <name evidence="1" type="ORF">SAMN06265339_0032</name>
</gene>
<evidence type="ECO:0000313" key="1">
    <source>
        <dbReference type="EMBL" id="SMP02215.1"/>
    </source>
</evidence>
<reference evidence="1 2" key="1">
    <citation type="submission" date="2017-05" db="EMBL/GenBank/DDBJ databases">
        <authorList>
            <person name="Varghese N."/>
            <person name="Submissions S."/>
        </authorList>
    </citation>
    <scope>NUCLEOTIDE SEQUENCE [LARGE SCALE GENOMIC DNA]</scope>
    <source>
        <strain evidence="1 2">DSM 15522</strain>
    </source>
</reference>
<dbReference type="EMBL" id="FXUB01000001">
    <property type="protein sequence ID" value="SMP02215.1"/>
    <property type="molecule type" value="Genomic_DNA"/>
</dbReference>
<proteinExistence type="predicted"/>
<dbReference type="RefSeq" id="WP_283399546.1">
    <property type="nucleotide sequence ID" value="NZ_FXUB01000001.1"/>
</dbReference>
<organism evidence="1 2">
    <name type="scientific">Desulfurobacterium pacificum</name>
    <dbReference type="NCBI Taxonomy" id="240166"/>
    <lineage>
        <taxon>Bacteria</taxon>
        <taxon>Pseudomonadati</taxon>
        <taxon>Aquificota</taxon>
        <taxon>Aquificia</taxon>
        <taxon>Desulfurobacteriales</taxon>
        <taxon>Desulfurobacteriaceae</taxon>
        <taxon>Desulfurobacterium</taxon>
    </lineage>
</organism>
<protein>
    <submittedName>
        <fullName evidence="1">Uncharacterized protein</fullName>
    </submittedName>
</protein>
<dbReference type="Proteomes" id="UP001157911">
    <property type="component" value="Unassembled WGS sequence"/>
</dbReference>
<accession>A0ABY1N766</accession>
<comment type="caution">
    <text evidence="1">The sequence shown here is derived from an EMBL/GenBank/DDBJ whole genome shotgun (WGS) entry which is preliminary data.</text>
</comment>
<name>A0ABY1N766_9BACT</name>
<evidence type="ECO:0000313" key="2">
    <source>
        <dbReference type="Proteomes" id="UP001157911"/>
    </source>
</evidence>